<protein>
    <recommendedName>
        <fullName evidence="3">Rhodanese domain-containing protein</fullName>
    </recommendedName>
</protein>
<gene>
    <name evidence="5" type="ORF">GFH30_04180</name>
    <name evidence="4" type="ORF">GHJ48_07250</name>
</gene>
<reference evidence="6 7" key="1">
    <citation type="submission" date="2019-10" db="EMBL/GenBank/DDBJ databases">
        <authorList>
            <person name="Dong K."/>
        </authorList>
    </citation>
    <scope>NUCLEOTIDE SEQUENCE [LARGE SCALE GENOMIC DNA]</scope>
    <source>
        <strain evidence="6">dk386</strain>
        <strain evidence="5">Dk386</strain>
        <strain evidence="4">Dk771</strain>
        <strain evidence="7">dk771</strain>
    </source>
</reference>
<dbReference type="PANTHER" id="PTHR11364:SF27">
    <property type="entry name" value="SULFURTRANSFERASE"/>
    <property type="match status" value="1"/>
</dbReference>
<dbReference type="InterPro" id="IPR036873">
    <property type="entry name" value="Rhodanese-like_dom_sf"/>
</dbReference>
<evidence type="ECO:0000313" key="7">
    <source>
        <dbReference type="Proteomes" id="UP000480556"/>
    </source>
</evidence>
<accession>A0A5Q0P1Q5</accession>
<dbReference type="Gene3D" id="3.40.250.10">
    <property type="entry name" value="Rhodanese-like domain"/>
    <property type="match status" value="2"/>
</dbReference>
<keyword evidence="1" id="KW-0808">Transferase</keyword>
<dbReference type="Pfam" id="PF00581">
    <property type="entry name" value="Rhodanese"/>
    <property type="match status" value="2"/>
</dbReference>
<dbReference type="InterPro" id="IPR001763">
    <property type="entry name" value="Rhodanese-like_dom"/>
</dbReference>
<dbReference type="SUPFAM" id="SSF52821">
    <property type="entry name" value="Rhodanese/Cell cycle control phosphatase"/>
    <property type="match status" value="2"/>
</dbReference>
<organism evidence="4 7">
    <name type="scientific">Acinetobacter wanghuae</name>
    <dbReference type="NCBI Taxonomy" id="2662362"/>
    <lineage>
        <taxon>Bacteria</taxon>
        <taxon>Pseudomonadati</taxon>
        <taxon>Pseudomonadota</taxon>
        <taxon>Gammaproteobacteria</taxon>
        <taxon>Moraxellales</taxon>
        <taxon>Moraxellaceae</taxon>
        <taxon>Acinetobacter</taxon>
    </lineage>
</organism>
<feature type="domain" description="Rhodanese" evidence="3">
    <location>
        <begin position="190"/>
        <end position="275"/>
    </location>
</feature>
<dbReference type="Proteomes" id="UP000480556">
    <property type="component" value="Unassembled WGS sequence"/>
</dbReference>
<dbReference type="EMBL" id="CP045650">
    <property type="protein sequence ID" value="QGA10646.1"/>
    <property type="molecule type" value="Genomic_DNA"/>
</dbReference>
<dbReference type="PANTHER" id="PTHR11364">
    <property type="entry name" value="THIOSULFATE SULFERTANSFERASE"/>
    <property type="match status" value="1"/>
</dbReference>
<dbReference type="AlphaFoldDB" id="A0A5Q0P1Q5"/>
<dbReference type="SMART" id="SM00450">
    <property type="entry name" value="RHOD"/>
    <property type="match status" value="2"/>
</dbReference>
<evidence type="ECO:0000313" key="6">
    <source>
        <dbReference type="Proteomes" id="UP000327478"/>
    </source>
</evidence>
<dbReference type="CDD" id="cd01449">
    <property type="entry name" value="TST_Repeat_2"/>
    <property type="match status" value="1"/>
</dbReference>
<evidence type="ECO:0000259" key="3">
    <source>
        <dbReference type="PROSITE" id="PS50206"/>
    </source>
</evidence>
<dbReference type="GO" id="GO:0004792">
    <property type="term" value="F:thiosulfate-cyanide sulfurtransferase activity"/>
    <property type="evidence" value="ECO:0007669"/>
    <property type="project" value="TreeGrafter"/>
</dbReference>
<evidence type="ECO:0000313" key="5">
    <source>
        <dbReference type="EMBL" id="QGA10646.1"/>
    </source>
</evidence>
<evidence type="ECO:0000313" key="4">
    <source>
        <dbReference type="EMBL" id="MQW92187.1"/>
    </source>
</evidence>
<sequence>MNDLIQPETLLRQLNTVQIFEVGAKTAQPIQAEKASALYKHAHIPTAQYVDLNQDFCNLRTALEYQYPNKTEMLDSLKKFQVDWHKPIVIYDRENHIWAARLFWILKAFGHPQVQVLHGGFKAWQQQNLSVSDQIKKPIASFNVAALTFDSTYFADINDVKNVVVGHSNVQLLNVLRAEVFRGDELRYSRAGHIPKSINIPFAQFLDENGKFKASIFNFVAQFGLDLNREIIVYCGSGITASGAALALRQAQATSIKIYDGSMSEWSADPDLPLQIMV</sequence>
<dbReference type="InterPro" id="IPR045078">
    <property type="entry name" value="TST/MPST-like"/>
</dbReference>
<dbReference type="PROSITE" id="PS50206">
    <property type="entry name" value="RHODANESE_3"/>
    <property type="match status" value="2"/>
</dbReference>
<evidence type="ECO:0000256" key="2">
    <source>
        <dbReference type="ARBA" id="ARBA00022737"/>
    </source>
</evidence>
<keyword evidence="6" id="KW-1185">Reference proteome</keyword>
<dbReference type="EMBL" id="WITK01000010">
    <property type="protein sequence ID" value="MQW92187.1"/>
    <property type="molecule type" value="Genomic_DNA"/>
</dbReference>
<proteinExistence type="predicted"/>
<dbReference type="CDD" id="cd01448">
    <property type="entry name" value="TST_Repeat_1"/>
    <property type="match status" value="1"/>
</dbReference>
<dbReference type="RefSeq" id="WP_153371046.1">
    <property type="nucleotide sequence ID" value="NZ_CP045650.1"/>
</dbReference>
<name>A0A5Q0P1Q5_9GAMM</name>
<evidence type="ECO:0000256" key="1">
    <source>
        <dbReference type="ARBA" id="ARBA00022679"/>
    </source>
</evidence>
<dbReference type="Proteomes" id="UP000327478">
    <property type="component" value="Chromosome"/>
</dbReference>
<feature type="domain" description="Rhodanese" evidence="3">
    <location>
        <begin position="39"/>
        <end position="133"/>
    </location>
</feature>
<keyword evidence="2" id="KW-0677">Repeat</keyword>